<dbReference type="Proteomes" id="UP000826661">
    <property type="component" value="Chromosome V"/>
</dbReference>
<name>A0A8G0LMS2_9HYPO</name>
<reference evidence="1 2" key="1">
    <citation type="journal article" date="2021" name="BMC Genomics">
        <title>Telomere-to-telomere genome assembly of asparaginase-producing Trichoderma simmonsii.</title>
        <authorList>
            <person name="Chung D."/>
            <person name="Kwon Y.M."/>
            <person name="Yang Y."/>
        </authorList>
    </citation>
    <scope>NUCLEOTIDE SEQUENCE [LARGE SCALE GENOMIC DNA]</scope>
    <source>
        <strain evidence="1 2">GH-Sj1</strain>
    </source>
</reference>
<protein>
    <submittedName>
        <fullName evidence="1">Uncharacterized protein</fullName>
    </submittedName>
</protein>
<evidence type="ECO:0000313" key="1">
    <source>
        <dbReference type="EMBL" id="QYT02905.1"/>
    </source>
</evidence>
<evidence type="ECO:0000313" key="2">
    <source>
        <dbReference type="Proteomes" id="UP000826661"/>
    </source>
</evidence>
<keyword evidence="2" id="KW-1185">Reference proteome</keyword>
<sequence length="59" mass="6417">MAAHFLQREYLMNVLSLATLTTKDDFSSMDEMPQLAFAVPAVVQADTSVNVNNSLGALE</sequence>
<accession>A0A8G0LMS2</accession>
<dbReference type="EMBL" id="CP075868">
    <property type="protein sequence ID" value="QYT02905.1"/>
    <property type="molecule type" value="Genomic_DNA"/>
</dbReference>
<proteinExistence type="predicted"/>
<organism evidence="1 2">
    <name type="scientific">Trichoderma simmonsii</name>
    <dbReference type="NCBI Taxonomy" id="1491479"/>
    <lineage>
        <taxon>Eukaryota</taxon>
        <taxon>Fungi</taxon>
        <taxon>Dikarya</taxon>
        <taxon>Ascomycota</taxon>
        <taxon>Pezizomycotina</taxon>
        <taxon>Sordariomycetes</taxon>
        <taxon>Hypocreomycetidae</taxon>
        <taxon>Hypocreales</taxon>
        <taxon>Hypocreaceae</taxon>
        <taxon>Trichoderma</taxon>
    </lineage>
</organism>
<dbReference type="AlphaFoldDB" id="A0A8G0LMS2"/>
<gene>
    <name evidence="1" type="ORF">H0G86_009888</name>
</gene>